<protein>
    <submittedName>
        <fullName evidence="1">NAD(P)-binding protein</fullName>
    </submittedName>
</protein>
<evidence type="ECO:0000313" key="2">
    <source>
        <dbReference type="Proteomes" id="UP001497700"/>
    </source>
</evidence>
<dbReference type="EMBL" id="MU393518">
    <property type="protein sequence ID" value="KAI4862776.1"/>
    <property type="molecule type" value="Genomic_DNA"/>
</dbReference>
<comment type="caution">
    <text evidence="1">The sequence shown here is derived from an EMBL/GenBank/DDBJ whole genome shotgun (WGS) entry which is preliminary data.</text>
</comment>
<accession>A0ACB9YTM3</accession>
<proteinExistence type="predicted"/>
<gene>
    <name evidence="1" type="ORF">F4820DRAFT_429219</name>
</gene>
<keyword evidence="2" id="KW-1185">Reference proteome</keyword>
<name>A0ACB9YTM3_9PEZI</name>
<reference evidence="1 2" key="1">
    <citation type="journal article" date="2022" name="New Phytol.">
        <title>Ecological generalism drives hyperdiversity of secondary metabolite gene clusters in xylarialean endophytes.</title>
        <authorList>
            <person name="Franco M.E.E."/>
            <person name="Wisecaver J.H."/>
            <person name="Arnold A.E."/>
            <person name="Ju Y.M."/>
            <person name="Slot J.C."/>
            <person name="Ahrendt S."/>
            <person name="Moore L.P."/>
            <person name="Eastman K.E."/>
            <person name="Scott K."/>
            <person name="Konkel Z."/>
            <person name="Mondo S.J."/>
            <person name="Kuo A."/>
            <person name="Hayes R.D."/>
            <person name="Haridas S."/>
            <person name="Andreopoulos B."/>
            <person name="Riley R."/>
            <person name="LaButti K."/>
            <person name="Pangilinan J."/>
            <person name="Lipzen A."/>
            <person name="Amirebrahimi M."/>
            <person name="Yan J."/>
            <person name="Adam C."/>
            <person name="Keymanesh K."/>
            <person name="Ng V."/>
            <person name="Louie K."/>
            <person name="Northen T."/>
            <person name="Drula E."/>
            <person name="Henrissat B."/>
            <person name="Hsieh H.M."/>
            <person name="Youens-Clark K."/>
            <person name="Lutzoni F."/>
            <person name="Miadlikowska J."/>
            <person name="Eastwood D.C."/>
            <person name="Hamelin R.C."/>
            <person name="Grigoriev I.V."/>
            <person name="U'Ren J.M."/>
        </authorList>
    </citation>
    <scope>NUCLEOTIDE SEQUENCE [LARGE SCALE GENOMIC DNA]</scope>
    <source>
        <strain evidence="1 2">CBS 119005</strain>
    </source>
</reference>
<sequence>MSAIKKVAIFGAAGNFGTPITAALVKAGLEVTIITRVESASTFPPGIPVIRTEYTVEKLTGVLTGQDAVVCVVGPAGISTQVAMLDAAEAAGVKRFIVDDFGWGPGFRSEPEFQPSGIQRRVAWDHAKKLSEANPQFTWTGVSIGNSIDWAIKRFPLMGFDAEQLSAIIYDDGTEEFTGTTLDGIGQAVVGVLKHPNETKNRFVKARSIQTCQNQLLDAFQRATGQAWQVQRSSTKELLESGRKKHQAGIGGWVLELVAYQLYAPGEARCIVASREDSDVELLEMTEETPDDIVKKVLSSITN</sequence>
<evidence type="ECO:0000313" key="1">
    <source>
        <dbReference type="EMBL" id="KAI4862776.1"/>
    </source>
</evidence>
<organism evidence="1 2">
    <name type="scientific">Hypoxylon rubiginosum</name>
    <dbReference type="NCBI Taxonomy" id="110542"/>
    <lineage>
        <taxon>Eukaryota</taxon>
        <taxon>Fungi</taxon>
        <taxon>Dikarya</taxon>
        <taxon>Ascomycota</taxon>
        <taxon>Pezizomycotina</taxon>
        <taxon>Sordariomycetes</taxon>
        <taxon>Xylariomycetidae</taxon>
        <taxon>Xylariales</taxon>
        <taxon>Hypoxylaceae</taxon>
        <taxon>Hypoxylon</taxon>
    </lineage>
</organism>
<dbReference type="Proteomes" id="UP001497700">
    <property type="component" value="Unassembled WGS sequence"/>
</dbReference>